<name>A0ABZ0Z3R2_9CAUD</name>
<keyword evidence="2" id="KW-1185">Reference proteome</keyword>
<evidence type="ECO:0000313" key="2">
    <source>
        <dbReference type="Proteomes" id="UP001358193"/>
    </source>
</evidence>
<accession>A0ABZ0Z3R2</accession>
<evidence type="ECO:0000313" key="1">
    <source>
        <dbReference type="EMBL" id="WQJ53796.1"/>
    </source>
</evidence>
<reference evidence="1 2" key="1">
    <citation type="submission" date="2023-11" db="EMBL/GenBank/DDBJ databases">
        <authorList>
            <person name="Cook R."/>
            <person name="Crisci M."/>
            <person name="Pye H."/>
            <person name="Adriaenssens E."/>
            <person name="Santini J."/>
        </authorList>
    </citation>
    <scope>NUCLEOTIDE SEQUENCE [LARGE SCALE GENOMIC DNA]</scope>
    <source>
        <strain evidence="1">Lak_Megaphage_Sonny</strain>
    </source>
</reference>
<dbReference type="Proteomes" id="UP001358193">
    <property type="component" value="Segment"/>
</dbReference>
<proteinExistence type="predicted"/>
<dbReference type="EMBL" id="OR769223">
    <property type="protein sequence ID" value="WQJ53796.1"/>
    <property type="molecule type" value="Genomic_DNA"/>
</dbReference>
<organism evidence="1 2">
    <name type="scientific">phage Lak_Megaphage_Sonny</name>
    <dbReference type="NCBI Taxonomy" id="3109229"/>
    <lineage>
        <taxon>Viruses</taxon>
        <taxon>Duplodnaviria</taxon>
        <taxon>Heunggongvirae</taxon>
        <taxon>Uroviricota</taxon>
        <taxon>Caudoviricetes</taxon>
        <taxon>Caudoviricetes code 15 clade</taxon>
    </lineage>
</organism>
<sequence length="87" mass="10336">MEQSANYIAIVRESFEERYEKYLKDPEQAKQYMEVRLKYMPIEELAYLLATHDKFSRSICKEYENDISGIDPLGRKVDPWGRVIKNG</sequence>
<protein>
    <submittedName>
        <fullName evidence="1">Uncharacterized protein</fullName>
    </submittedName>
</protein>